<dbReference type="EMBL" id="KL584766">
    <property type="protein sequence ID" value="KEQ93325.1"/>
    <property type="molecule type" value="Genomic_DNA"/>
</dbReference>
<dbReference type="OMA" id="GRESLWH"/>
<dbReference type="GO" id="GO:0031177">
    <property type="term" value="F:phosphopantetheine binding"/>
    <property type="evidence" value="ECO:0007669"/>
    <property type="project" value="TreeGrafter"/>
</dbReference>
<dbReference type="InParanoid" id="A0A074Y6J6"/>
<organism evidence="4 5">
    <name type="scientific">Aureobasidium subglaciale (strain EXF-2481)</name>
    <name type="common">Aureobasidium pullulans var. subglaciale</name>
    <dbReference type="NCBI Taxonomy" id="1043005"/>
    <lineage>
        <taxon>Eukaryota</taxon>
        <taxon>Fungi</taxon>
        <taxon>Dikarya</taxon>
        <taxon>Ascomycota</taxon>
        <taxon>Pezizomycotina</taxon>
        <taxon>Dothideomycetes</taxon>
        <taxon>Dothideomycetidae</taxon>
        <taxon>Dothideales</taxon>
        <taxon>Saccotheciaceae</taxon>
        <taxon>Aureobasidium</taxon>
    </lineage>
</organism>
<name>A0A074Y6J6_AURSE</name>
<evidence type="ECO:0000313" key="4">
    <source>
        <dbReference type="EMBL" id="KEQ93325.1"/>
    </source>
</evidence>
<evidence type="ECO:0000313" key="5">
    <source>
        <dbReference type="Proteomes" id="UP000030641"/>
    </source>
</evidence>
<dbReference type="HOGENOM" id="CLU_026165_0_0_1"/>
<keyword evidence="5" id="KW-1185">Reference proteome</keyword>
<proteinExistence type="predicted"/>
<gene>
    <name evidence="4" type="ORF">AUEXF2481DRAFT_337550</name>
</gene>
<dbReference type="OrthoDB" id="416786at2759"/>
<evidence type="ECO:0000256" key="2">
    <source>
        <dbReference type="ARBA" id="ARBA00022553"/>
    </source>
</evidence>
<protein>
    <recommendedName>
        <fullName evidence="3">AMP-dependent synthetase/ligase domain-containing protein</fullName>
    </recommendedName>
</protein>
<dbReference type="STRING" id="1043005.A0A074Y6J6"/>
<feature type="domain" description="AMP-dependent synthetase/ligase" evidence="3">
    <location>
        <begin position="76"/>
        <end position="441"/>
    </location>
</feature>
<dbReference type="GO" id="GO:0005737">
    <property type="term" value="C:cytoplasm"/>
    <property type="evidence" value="ECO:0007669"/>
    <property type="project" value="TreeGrafter"/>
</dbReference>
<dbReference type="PANTHER" id="PTHR45527">
    <property type="entry name" value="NONRIBOSOMAL PEPTIDE SYNTHETASE"/>
    <property type="match status" value="1"/>
</dbReference>
<sequence length="539" mass="59052">MEMSLSMEYDAFLMDEEYADAAFKLLVNHISRTEVFDKQETRLSLLNYPPSQQPLPLSHLHGDETLASLLHSGFLRTSERHPGRHALDYRSETAQFTLTYRQLDDITTSLAHKLRSSIPRPSHPAQTIVPAYMEASAAFYISWLAVLKAGFAFCPLPVSATALELQHIIEDACAVVVLTDGPMLSGRPWDAWYCDDDELSACFDINEFITNWMQISPIPERRPLPSIAETDLAYVMYSSSSTGVPIGVKMSHLAASCAIASHCKHIPSHMCNRGFRWLQSAPLTSDVSTLEISTTWWTGGTLCSVSKGLLFSDMTTAINRVSATITTVTANVASTIDSANTPSLRQLWCTGKPFSSSLLERLAIKSHTPYRSLALLHLYTPLGCSMSTAVLSVDPAVRSTIIGSPHPTTSLLLIDPLTKSPVPIGAVGDLYISGPQLSSGFLNRPDLDATHFCTSSTYGRLYKTYERGRLVKDQNGEFVVEVLRGEQGIEGEVKEEESADEGSVTSMVDSFTEAGVVAEDKEMDVTEANVLSLIGRLQT</sequence>
<dbReference type="Gene3D" id="3.40.50.12780">
    <property type="entry name" value="N-terminal domain of ligase-like"/>
    <property type="match status" value="1"/>
</dbReference>
<dbReference type="AlphaFoldDB" id="A0A074Y6J6"/>
<keyword evidence="2" id="KW-0597">Phosphoprotein</keyword>
<evidence type="ECO:0000256" key="1">
    <source>
        <dbReference type="ARBA" id="ARBA00022450"/>
    </source>
</evidence>
<dbReference type="PANTHER" id="PTHR45527:SF1">
    <property type="entry name" value="FATTY ACID SYNTHASE"/>
    <property type="match status" value="1"/>
</dbReference>
<dbReference type="Pfam" id="PF00501">
    <property type="entry name" value="AMP-binding"/>
    <property type="match status" value="1"/>
</dbReference>
<dbReference type="GO" id="GO:0044550">
    <property type="term" value="P:secondary metabolite biosynthetic process"/>
    <property type="evidence" value="ECO:0007669"/>
    <property type="project" value="TreeGrafter"/>
</dbReference>
<accession>A0A074Y6J6</accession>
<dbReference type="Proteomes" id="UP000030641">
    <property type="component" value="Unassembled WGS sequence"/>
</dbReference>
<keyword evidence="1" id="KW-0596">Phosphopantetheine</keyword>
<dbReference type="GeneID" id="25364931"/>
<dbReference type="SUPFAM" id="SSF56801">
    <property type="entry name" value="Acetyl-CoA synthetase-like"/>
    <property type="match status" value="1"/>
</dbReference>
<reference evidence="4 5" key="1">
    <citation type="journal article" date="2014" name="BMC Genomics">
        <title>Genome sequencing of four Aureobasidium pullulans varieties: biotechnological potential, stress tolerance, and description of new species.</title>
        <authorList>
            <person name="Gostin Ar C."/>
            <person name="Ohm R.A."/>
            <person name="Kogej T."/>
            <person name="Sonjak S."/>
            <person name="Turk M."/>
            <person name="Zajc J."/>
            <person name="Zalar P."/>
            <person name="Grube M."/>
            <person name="Sun H."/>
            <person name="Han J."/>
            <person name="Sharma A."/>
            <person name="Chiniquy J."/>
            <person name="Ngan C.Y."/>
            <person name="Lipzen A."/>
            <person name="Barry K."/>
            <person name="Grigoriev I.V."/>
            <person name="Gunde-Cimerman N."/>
        </authorList>
    </citation>
    <scope>NUCLEOTIDE SEQUENCE [LARGE SCALE GENOMIC DNA]</scope>
    <source>
        <strain evidence="4 5">EXF-2481</strain>
    </source>
</reference>
<dbReference type="RefSeq" id="XP_013341905.1">
    <property type="nucleotide sequence ID" value="XM_013486451.1"/>
</dbReference>
<dbReference type="InterPro" id="IPR042099">
    <property type="entry name" value="ANL_N_sf"/>
</dbReference>
<evidence type="ECO:0000259" key="3">
    <source>
        <dbReference type="Pfam" id="PF00501"/>
    </source>
</evidence>
<dbReference type="InterPro" id="IPR000873">
    <property type="entry name" value="AMP-dep_synth/lig_dom"/>
</dbReference>
<dbReference type="GO" id="GO:0043041">
    <property type="term" value="P:amino acid activation for nonribosomal peptide biosynthetic process"/>
    <property type="evidence" value="ECO:0007669"/>
    <property type="project" value="TreeGrafter"/>
</dbReference>